<dbReference type="EMBL" id="JAGMUV010000018">
    <property type="protein sequence ID" value="KAH7129244.1"/>
    <property type="molecule type" value="Genomic_DNA"/>
</dbReference>
<comment type="caution">
    <text evidence="2">The sequence shown here is derived from an EMBL/GenBank/DDBJ whole genome shotgun (WGS) entry which is preliminary data.</text>
</comment>
<keyword evidence="3" id="KW-1185">Reference proteome</keyword>
<dbReference type="AlphaFoldDB" id="A0A9P9ISA5"/>
<gene>
    <name evidence="2" type="ORF">EDB81DRAFT_764393</name>
</gene>
<dbReference type="Proteomes" id="UP000738349">
    <property type="component" value="Unassembled WGS sequence"/>
</dbReference>
<dbReference type="InterPro" id="IPR000182">
    <property type="entry name" value="GNAT_dom"/>
</dbReference>
<sequence length="223" mass="24726">MSYKVVTLPKSLPDPAQWEQLIAKFKAFRLLSLKLSPEAFGSSYAREEAFPRDTWVSRLNNPVAFNTIVVPDPQPGATDDLSLILNSDWLGSLTAVGPLESKTAAKTYEQRMHLCPDIVDFGPPAPGIESTYVLNAVYVLPAERRKGLASLTIEYAKRLVVETEGGKVTLALILEFDNVPARRSYEKAGFTLVHDYWFDDPREATPKKSHAAVMRVDCGPEDS</sequence>
<accession>A0A9P9ISA5</accession>
<evidence type="ECO:0000313" key="3">
    <source>
        <dbReference type="Proteomes" id="UP000738349"/>
    </source>
</evidence>
<name>A0A9P9ISA5_9HYPO</name>
<dbReference type="CDD" id="cd04301">
    <property type="entry name" value="NAT_SF"/>
    <property type="match status" value="1"/>
</dbReference>
<evidence type="ECO:0000259" key="1">
    <source>
        <dbReference type="Pfam" id="PF00583"/>
    </source>
</evidence>
<dbReference type="Pfam" id="PF00583">
    <property type="entry name" value="Acetyltransf_1"/>
    <property type="match status" value="1"/>
</dbReference>
<proteinExistence type="predicted"/>
<dbReference type="Gene3D" id="3.40.630.30">
    <property type="match status" value="1"/>
</dbReference>
<dbReference type="InterPro" id="IPR016181">
    <property type="entry name" value="Acyl_CoA_acyltransferase"/>
</dbReference>
<dbReference type="OrthoDB" id="41532at2759"/>
<evidence type="ECO:0000313" key="2">
    <source>
        <dbReference type="EMBL" id="KAH7129244.1"/>
    </source>
</evidence>
<organism evidence="2 3">
    <name type="scientific">Dactylonectria macrodidyma</name>
    <dbReference type="NCBI Taxonomy" id="307937"/>
    <lineage>
        <taxon>Eukaryota</taxon>
        <taxon>Fungi</taxon>
        <taxon>Dikarya</taxon>
        <taxon>Ascomycota</taxon>
        <taxon>Pezizomycotina</taxon>
        <taxon>Sordariomycetes</taxon>
        <taxon>Hypocreomycetidae</taxon>
        <taxon>Hypocreales</taxon>
        <taxon>Nectriaceae</taxon>
        <taxon>Dactylonectria</taxon>
    </lineage>
</organism>
<feature type="domain" description="N-acetyltransferase" evidence="1">
    <location>
        <begin position="131"/>
        <end position="190"/>
    </location>
</feature>
<dbReference type="SUPFAM" id="SSF55729">
    <property type="entry name" value="Acyl-CoA N-acyltransferases (Nat)"/>
    <property type="match status" value="1"/>
</dbReference>
<reference evidence="2" key="1">
    <citation type="journal article" date="2021" name="Nat. Commun.">
        <title>Genetic determinants of endophytism in the Arabidopsis root mycobiome.</title>
        <authorList>
            <person name="Mesny F."/>
            <person name="Miyauchi S."/>
            <person name="Thiergart T."/>
            <person name="Pickel B."/>
            <person name="Atanasova L."/>
            <person name="Karlsson M."/>
            <person name="Huettel B."/>
            <person name="Barry K.W."/>
            <person name="Haridas S."/>
            <person name="Chen C."/>
            <person name="Bauer D."/>
            <person name="Andreopoulos W."/>
            <person name="Pangilinan J."/>
            <person name="LaButti K."/>
            <person name="Riley R."/>
            <person name="Lipzen A."/>
            <person name="Clum A."/>
            <person name="Drula E."/>
            <person name="Henrissat B."/>
            <person name="Kohler A."/>
            <person name="Grigoriev I.V."/>
            <person name="Martin F.M."/>
            <person name="Hacquard S."/>
        </authorList>
    </citation>
    <scope>NUCLEOTIDE SEQUENCE</scope>
    <source>
        <strain evidence="2">MPI-CAGE-AT-0147</strain>
    </source>
</reference>
<protein>
    <recommendedName>
        <fullName evidence="1">N-acetyltransferase domain-containing protein</fullName>
    </recommendedName>
</protein>
<dbReference type="GO" id="GO:0016747">
    <property type="term" value="F:acyltransferase activity, transferring groups other than amino-acyl groups"/>
    <property type="evidence" value="ECO:0007669"/>
    <property type="project" value="InterPro"/>
</dbReference>